<organism evidence="1">
    <name type="scientific">marine metagenome</name>
    <dbReference type="NCBI Taxonomy" id="408172"/>
    <lineage>
        <taxon>unclassified sequences</taxon>
        <taxon>metagenomes</taxon>
        <taxon>ecological metagenomes</taxon>
    </lineage>
</organism>
<gene>
    <name evidence="1" type="ORF">METZ01_LOCUS437958</name>
</gene>
<dbReference type="AlphaFoldDB" id="A0A382YPG3"/>
<accession>A0A382YPG3</accession>
<feature type="non-terminal residue" evidence="1">
    <location>
        <position position="37"/>
    </location>
</feature>
<protein>
    <submittedName>
        <fullName evidence="1">Uncharacterized protein</fullName>
    </submittedName>
</protein>
<reference evidence="1" key="1">
    <citation type="submission" date="2018-05" db="EMBL/GenBank/DDBJ databases">
        <authorList>
            <person name="Lanie J.A."/>
            <person name="Ng W.-L."/>
            <person name="Kazmierczak K.M."/>
            <person name="Andrzejewski T.M."/>
            <person name="Davidsen T.M."/>
            <person name="Wayne K.J."/>
            <person name="Tettelin H."/>
            <person name="Glass J.I."/>
            <person name="Rusch D."/>
            <person name="Podicherti R."/>
            <person name="Tsui H.-C.T."/>
            <person name="Winkler M.E."/>
        </authorList>
    </citation>
    <scope>NUCLEOTIDE SEQUENCE</scope>
</reference>
<name>A0A382YPG3_9ZZZZ</name>
<sequence>MQFNLLSVTKTLPFYRLPPLQGLAGCCKTKVIKEATG</sequence>
<dbReference type="EMBL" id="UINC01177454">
    <property type="protein sequence ID" value="SVD85104.1"/>
    <property type="molecule type" value="Genomic_DNA"/>
</dbReference>
<evidence type="ECO:0000313" key="1">
    <source>
        <dbReference type="EMBL" id="SVD85104.1"/>
    </source>
</evidence>
<proteinExistence type="predicted"/>